<dbReference type="EMBL" id="QKYT01000071">
    <property type="protein sequence ID" value="RIA94907.1"/>
    <property type="molecule type" value="Genomic_DNA"/>
</dbReference>
<dbReference type="OrthoDB" id="2329418at2759"/>
<protein>
    <recommendedName>
        <fullName evidence="1">F-box domain-containing protein</fullName>
    </recommendedName>
</protein>
<reference evidence="2 3" key="1">
    <citation type="submission" date="2018-06" db="EMBL/GenBank/DDBJ databases">
        <title>Comparative genomics reveals the genomic features of Rhizophagus irregularis, R. cerebriforme, R. diaphanum and Gigaspora rosea, and their symbiotic lifestyle signature.</title>
        <authorList>
            <person name="Morin E."/>
            <person name="San Clemente H."/>
            <person name="Chen E.C.H."/>
            <person name="De La Providencia I."/>
            <person name="Hainaut M."/>
            <person name="Kuo A."/>
            <person name="Kohler A."/>
            <person name="Murat C."/>
            <person name="Tang N."/>
            <person name="Roy S."/>
            <person name="Loubradou J."/>
            <person name="Henrissat B."/>
            <person name="Grigoriev I.V."/>
            <person name="Corradi N."/>
            <person name="Roux C."/>
            <person name="Martin F.M."/>
        </authorList>
    </citation>
    <scope>NUCLEOTIDE SEQUENCE [LARGE SCALE GENOMIC DNA]</scope>
    <source>
        <strain evidence="2 3">DAOM 227022</strain>
    </source>
</reference>
<organism evidence="2 3">
    <name type="scientific">Glomus cerebriforme</name>
    <dbReference type="NCBI Taxonomy" id="658196"/>
    <lineage>
        <taxon>Eukaryota</taxon>
        <taxon>Fungi</taxon>
        <taxon>Fungi incertae sedis</taxon>
        <taxon>Mucoromycota</taxon>
        <taxon>Glomeromycotina</taxon>
        <taxon>Glomeromycetes</taxon>
        <taxon>Glomerales</taxon>
        <taxon>Glomeraceae</taxon>
        <taxon>Glomus</taxon>
    </lineage>
</organism>
<feature type="domain" description="F-box" evidence="1">
    <location>
        <begin position="4"/>
        <end position="48"/>
    </location>
</feature>
<gene>
    <name evidence="2" type="ORF">C1645_817398</name>
</gene>
<comment type="caution">
    <text evidence="2">The sequence shown here is derived from an EMBL/GenBank/DDBJ whole genome shotgun (WGS) entry which is preliminary data.</text>
</comment>
<evidence type="ECO:0000313" key="2">
    <source>
        <dbReference type="EMBL" id="RIA94907.1"/>
    </source>
</evidence>
<evidence type="ECO:0000313" key="3">
    <source>
        <dbReference type="Proteomes" id="UP000265703"/>
    </source>
</evidence>
<name>A0A397TEX5_9GLOM</name>
<accession>A0A397TEX5</accession>
<proteinExistence type="predicted"/>
<dbReference type="InterPro" id="IPR001810">
    <property type="entry name" value="F-box_dom"/>
</dbReference>
<evidence type="ECO:0000259" key="1">
    <source>
        <dbReference type="Pfam" id="PF12937"/>
    </source>
</evidence>
<keyword evidence="3" id="KW-1185">Reference proteome</keyword>
<dbReference type="Proteomes" id="UP000265703">
    <property type="component" value="Unassembled WGS sequence"/>
</dbReference>
<sequence length="422" mass="49834">MAPYLPTECLRKIFEELQNDKENLHSCLLVNRSWCKSVIDILWKQPFRFLYTCKSEICQCTNQKMNKRQYQAYNLLGTYLSCFMFNEELKINTLRQEGIDKPTYKRTLFNYIQFLQYIDFEELHSAIIDWIQFASTNSKIMNTSYISFGGFFSPIWNWIGFPSTLLSFILSTSSNNDYSINLFKYLANNILYCKQPQNNDQLNEWLAIVFCKLLMRNKQNTLKSVSIEVEIRKLKLGKFRCKHLDKFHHSHMEGESIDYVRLPEIYFILPIFEGSTNCLSNLVEFICTSRQRKQNLFNSLAKIAKNLKKIIVNVEYDKYSWLDFNTSLNIFMLEEVNSLVNLIQVQNSLSHFEIYRCPIGFDLVILALKKHLNSLKFIRLVEVKIENYEILNIINDSSHWEIMDLDISDISEGSPIYDTDIL</sequence>
<dbReference type="AlphaFoldDB" id="A0A397TEX5"/>
<dbReference type="Pfam" id="PF12937">
    <property type="entry name" value="F-box-like"/>
    <property type="match status" value="1"/>
</dbReference>